<feature type="transmembrane region" description="Helical" evidence="1">
    <location>
        <begin position="64"/>
        <end position="81"/>
    </location>
</feature>
<feature type="transmembrane region" description="Helical" evidence="1">
    <location>
        <begin position="7"/>
        <end position="27"/>
    </location>
</feature>
<keyword evidence="1" id="KW-1133">Transmembrane helix</keyword>
<keyword evidence="3" id="KW-1185">Reference proteome</keyword>
<dbReference type="RefSeq" id="WP_093288049.1">
    <property type="nucleotide sequence ID" value="NZ_FOFS01000012.1"/>
</dbReference>
<organism evidence="2 3">
    <name type="scientific">Solimonas aquatica</name>
    <dbReference type="NCBI Taxonomy" id="489703"/>
    <lineage>
        <taxon>Bacteria</taxon>
        <taxon>Pseudomonadati</taxon>
        <taxon>Pseudomonadota</taxon>
        <taxon>Gammaproteobacteria</taxon>
        <taxon>Nevskiales</taxon>
        <taxon>Nevskiaceae</taxon>
        <taxon>Solimonas</taxon>
    </lineage>
</organism>
<keyword evidence="1" id="KW-0472">Membrane</keyword>
<proteinExistence type="predicted"/>
<accession>A0A1H9JVH2</accession>
<evidence type="ECO:0000313" key="2">
    <source>
        <dbReference type="EMBL" id="SEQ90764.1"/>
    </source>
</evidence>
<evidence type="ECO:0008006" key="4">
    <source>
        <dbReference type="Google" id="ProtNLM"/>
    </source>
</evidence>
<keyword evidence="1" id="KW-0812">Transmembrane</keyword>
<protein>
    <recommendedName>
        <fullName evidence="4">DUF1145 domain-containing protein</fullName>
    </recommendedName>
</protein>
<dbReference type="STRING" id="489703.SAMN04488038_11288"/>
<dbReference type="AlphaFoldDB" id="A0A1H9JVH2"/>
<evidence type="ECO:0000313" key="3">
    <source>
        <dbReference type="Proteomes" id="UP000199233"/>
    </source>
</evidence>
<reference evidence="3" key="1">
    <citation type="submission" date="2016-10" db="EMBL/GenBank/DDBJ databases">
        <authorList>
            <person name="Varghese N."/>
            <person name="Submissions S."/>
        </authorList>
    </citation>
    <scope>NUCLEOTIDE SEQUENCE [LARGE SCALE GENOMIC DNA]</scope>
    <source>
        <strain evidence="3">DSM 25927</strain>
    </source>
</reference>
<evidence type="ECO:0000256" key="1">
    <source>
        <dbReference type="SAM" id="Phobius"/>
    </source>
</evidence>
<dbReference type="EMBL" id="FOFS01000012">
    <property type="protein sequence ID" value="SEQ90764.1"/>
    <property type="molecule type" value="Genomic_DNA"/>
</dbReference>
<feature type="transmembrane region" description="Helical" evidence="1">
    <location>
        <begin position="33"/>
        <end position="52"/>
    </location>
</feature>
<gene>
    <name evidence="2" type="ORF">SAMN04488038_11288</name>
</gene>
<dbReference type="Proteomes" id="UP000199233">
    <property type="component" value="Unassembled WGS sequence"/>
</dbReference>
<sequence>MLEKSEFWLALMAGMVLFYCYALLLLVQGLLEHSVLMISLILLAVHALEIPLASRAVKARGIGLGRLLLPTLLFGIVWWLPASRGTFSEAHSA</sequence>
<name>A0A1H9JVH2_9GAMM</name>
<dbReference type="OrthoDB" id="9132534at2"/>